<feature type="region of interest" description="Disordered" evidence="1">
    <location>
        <begin position="60"/>
        <end position="83"/>
    </location>
</feature>
<keyword evidence="3" id="KW-1185">Reference proteome</keyword>
<dbReference type="EMBL" id="JACHXG010000005">
    <property type="protein sequence ID" value="MBB3089495.1"/>
    <property type="molecule type" value="Genomic_DNA"/>
</dbReference>
<name>A0A7W5A4X7_9ACTN</name>
<evidence type="ECO:0000313" key="2">
    <source>
        <dbReference type="EMBL" id="MBB3089495.1"/>
    </source>
</evidence>
<dbReference type="Proteomes" id="UP000577707">
    <property type="component" value="Unassembled WGS sequence"/>
</dbReference>
<reference evidence="2 3" key="1">
    <citation type="submission" date="2020-08" db="EMBL/GenBank/DDBJ databases">
        <title>Genomic Encyclopedia of Type Strains, Phase III (KMG-III): the genomes of soil and plant-associated and newly described type strains.</title>
        <authorList>
            <person name="Whitman W."/>
        </authorList>
    </citation>
    <scope>NUCLEOTIDE SEQUENCE [LARGE SCALE GENOMIC DNA]</scope>
    <source>
        <strain evidence="2 3">CECT 3302</strain>
    </source>
</reference>
<dbReference type="AlphaFoldDB" id="A0A7W5A4X7"/>
<comment type="caution">
    <text evidence="2">The sequence shown here is derived from an EMBL/GenBank/DDBJ whole genome shotgun (WGS) entry which is preliminary data.</text>
</comment>
<sequence length="282" mass="30672">MTTNDPEASSPIVRIINSGWSTAGAVLAVPLAGAAVFTGSGGWAAGAVLVACAGGAVAAYTTRPEPPPGPIDEPRPKPDSSDQRIRTYNFLSETRISLLHAQMNRGTESDRLIEELRKAQGRVQGGISVPRVSFIGERVRETASTYQRRLTHTLPTMADDVLNRLKAMGLIHRTDDEDLERVADLVVQPDVADQFLKFYMAGPDFRLAATPSGWLARLLQLAQEREVEVTSHGLTITMHIGTRGTQEDFDALEDKENAAVVGVIRRLDTRSRTATVRVIAVY</sequence>
<feature type="compositionally biased region" description="Basic and acidic residues" evidence="1">
    <location>
        <begin position="72"/>
        <end position="83"/>
    </location>
</feature>
<proteinExistence type="predicted"/>
<organism evidence="2 3">
    <name type="scientific">Nocardioides albus</name>
    <dbReference type="NCBI Taxonomy" id="1841"/>
    <lineage>
        <taxon>Bacteria</taxon>
        <taxon>Bacillati</taxon>
        <taxon>Actinomycetota</taxon>
        <taxon>Actinomycetes</taxon>
        <taxon>Propionibacteriales</taxon>
        <taxon>Nocardioidaceae</taxon>
        <taxon>Nocardioides</taxon>
    </lineage>
</organism>
<accession>A0A7W5A4X7</accession>
<evidence type="ECO:0000256" key="1">
    <source>
        <dbReference type="SAM" id="MobiDB-lite"/>
    </source>
</evidence>
<evidence type="ECO:0000313" key="3">
    <source>
        <dbReference type="Proteomes" id="UP000577707"/>
    </source>
</evidence>
<gene>
    <name evidence="2" type="ORF">FHS12_002444</name>
</gene>
<protein>
    <submittedName>
        <fullName evidence="2">Uncharacterized protein</fullName>
    </submittedName>
</protein>
<dbReference type="RefSeq" id="WP_183545443.1">
    <property type="nucleotide sequence ID" value="NZ_BMQT01000007.1"/>
</dbReference>